<accession>A0A183U4F1</accession>
<evidence type="ECO:0000256" key="5">
    <source>
        <dbReference type="ARBA" id="ARBA00068939"/>
    </source>
</evidence>
<evidence type="ECO:0000256" key="2">
    <source>
        <dbReference type="ARBA" id="ARBA00022618"/>
    </source>
</evidence>
<evidence type="ECO:0000256" key="1">
    <source>
        <dbReference type="ARBA" id="ARBA00007782"/>
    </source>
</evidence>
<keyword evidence="8" id="KW-1185">Reference proteome</keyword>
<sequence>MATGKNGFFYSDKYYDDEYEYRHVHLTKEAAKNVPKDRLMTETEWRKLGVQQSLGWAHYMIHAPEPHVTLYSSFLCWSNFLNTFSLVSNHNNRLRGYLCSSAIVLACVLFLPSCKPAPAKCIF</sequence>
<name>A0A183U4F1_TOXCA</name>
<dbReference type="SMART" id="SM01084">
    <property type="entry name" value="CKS"/>
    <property type="match status" value="1"/>
</dbReference>
<reference evidence="9" key="1">
    <citation type="submission" date="2016-06" db="UniProtKB">
        <authorList>
            <consortium name="WormBaseParasite"/>
        </authorList>
    </citation>
    <scope>IDENTIFICATION</scope>
</reference>
<proteinExistence type="inferred from homology"/>
<dbReference type="PRINTS" id="PR00296">
    <property type="entry name" value="CYCLINKINASE"/>
</dbReference>
<dbReference type="AlphaFoldDB" id="A0A183U4F1"/>
<evidence type="ECO:0000313" key="9">
    <source>
        <dbReference type="WBParaSite" id="TCNE_0000337101-mRNA-1"/>
    </source>
</evidence>
<comment type="subunit">
    <text evidence="4">Forms a homohexamer that can probably bind six kinase subunits. Interacts with cdk-1.</text>
</comment>
<dbReference type="PANTHER" id="PTHR23415">
    <property type="entry name" value="CYCLIN-DEPENDENT KINASES REGULATORY SUBUNIT/60S RIBOSOME SUBUNIT BIOGENESIS PROTEIN NIP7"/>
    <property type="match status" value="1"/>
</dbReference>
<evidence type="ECO:0000256" key="3">
    <source>
        <dbReference type="ARBA" id="ARBA00023306"/>
    </source>
</evidence>
<comment type="function">
    <text evidence="6">Binds to the catalytic subunit of the cyclin dependent kinases and is essential for their biological function.</text>
</comment>
<keyword evidence="2 6" id="KW-0132">Cell division</keyword>
<dbReference type="EMBL" id="UYWY01004234">
    <property type="protein sequence ID" value="VDM29088.1"/>
    <property type="molecule type" value="Genomic_DNA"/>
</dbReference>
<dbReference type="InterPro" id="IPR036858">
    <property type="entry name" value="Cyclin-dep_kinase_reg-sub_sf"/>
</dbReference>
<dbReference type="PROSITE" id="PS00944">
    <property type="entry name" value="CKS_1"/>
    <property type="match status" value="1"/>
</dbReference>
<dbReference type="InterPro" id="IPR000789">
    <property type="entry name" value="Cyclin-dep_kinase_reg-sub"/>
</dbReference>
<evidence type="ECO:0000256" key="6">
    <source>
        <dbReference type="RuleBase" id="RU311113"/>
    </source>
</evidence>
<dbReference type="SUPFAM" id="SSF55637">
    <property type="entry name" value="Cell cycle regulatory proteins"/>
    <property type="match status" value="1"/>
</dbReference>
<keyword evidence="3 6" id="KW-0131">Cell cycle</keyword>
<dbReference type="Gene3D" id="3.30.170.10">
    <property type="entry name" value="Cyclin-dependent kinase, regulatory subunit"/>
    <property type="match status" value="1"/>
</dbReference>
<evidence type="ECO:0000313" key="8">
    <source>
        <dbReference type="Proteomes" id="UP000050794"/>
    </source>
</evidence>
<gene>
    <name evidence="7" type="ORF">TCNE_LOCUS3371</name>
</gene>
<dbReference type="GO" id="GO:0051301">
    <property type="term" value="P:cell division"/>
    <property type="evidence" value="ECO:0007669"/>
    <property type="project" value="UniProtKB-UniRule"/>
</dbReference>
<evidence type="ECO:0000313" key="7">
    <source>
        <dbReference type="EMBL" id="VDM29088.1"/>
    </source>
</evidence>
<dbReference type="Proteomes" id="UP000050794">
    <property type="component" value="Unassembled WGS sequence"/>
</dbReference>
<comment type="similarity">
    <text evidence="1 6">Belongs to the CKS family.</text>
</comment>
<reference evidence="7 8" key="2">
    <citation type="submission" date="2018-11" db="EMBL/GenBank/DDBJ databases">
        <authorList>
            <consortium name="Pathogen Informatics"/>
        </authorList>
    </citation>
    <scope>NUCLEOTIDE SEQUENCE [LARGE SCALE GENOMIC DNA]</scope>
</reference>
<evidence type="ECO:0000256" key="4">
    <source>
        <dbReference type="ARBA" id="ARBA00066120"/>
    </source>
</evidence>
<organism evidence="8 9">
    <name type="scientific">Toxocara canis</name>
    <name type="common">Canine roundworm</name>
    <dbReference type="NCBI Taxonomy" id="6265"/>
    <lineage>
        <taxon>Eukaryota</taxon>
        <taxon>Metazoa</taxon>
        <taxon>Ecdysozoa</taxon>
        <taxon>Nematoda</taxon>
        <taxon>Chromadorea</taxon>
        <taxon>Rhabditida</taxon>
        <taxon>Spirurina</taxon>
        <taxon>Ascaridomorpha</taxon>
        <taxon>Ascaridoidea</taxon>
        <taxon>Toxocaridae</taxon>
        <taxon>Toxocara</taxon>
    </lineage>
</organism>
<dbReference type="WBParaSite" id="TCNE_0000337101-mRNA-1">
    <property type="protein sequence ID" value="TCNE_0000337101-mRNA-1"/>
    <property type="gene ID" value="TCNE_0000337101"/>
</dbReference>
<dbReference type="GO" id="GO:0016538">
    <property type="term" value="F:cyclin-dependent protein serine/threonine kinase regulator activity"/>
    <property type="evidence" value="ECO:0007669"/>
    <property type="project" value="InterPro"/>
</dbReference>
<protein>
    <recommendedName>
        <fullName evidence="5 6">Cyclin-dependent kinases regulatory subunit</fullName>
    </recommendedName>
</protein>
<dbReference type="Pfam" id="PF01111">
    <property type="entry name" value="CKS"/>
    <property type="match status" value="1"/>
</dbReference>
<dbReference type="FunFam" id="3.30.170.10:FF:000001">
    <property type="entry name" value="Cyclin-dependent kinases regulatory subunit"/>
    <property type="match status" value="1"/>
</dbReference>